<gene>
    <name evidence="6" type="ORF">V0U35_08080</name>
</gene>
<evidence type="ECO:0000256" key="4">
    <source>
        <dbReference type="ARBA" id="ARBA00022691"/>
    </source>
</evidence>
<sequence length="415" mass="46734">MTDTGLTATDSAPVLATKETLTGLRGIPAAAKLGLRLLLKLRKGRLDLTTPDSQTLRFEGREPGVNAAIIVKDFRFVGRAVAGGDIGFGESYMDGDWDTPDLAKLLELFASNLDAMQSLTQGGPVTRFFHWIYHRLRPNTRAGAKRNISAHYDLGNDFYALWLDPSMTYSSARFTSPGQSLEDAQREKYAALARSIDLQPGHHVLEIGCGWGGFAEYAARDIGAKVTCLTLSKEQRDYAVERMERLQLGDKVDIKLQDYRDETGRYDRVASIEMFEAVGEEYWPSFFDKVAQCLQPGGKAGLQIISIRDDVFESYRKRADFIQRYIFPGGILPSVERLKGEFDRAGLTLKSMESFARDYADTLAQWARSFSGAWDDIKAQGFDERFRRMWLFYLAYCEAGFRTERVSVAQYALSR</sequence>
<evidence type="ECO:0000256" key="2">
    <source>
        <dbReference type="ARBA" id="ARBA00022603"/>
    </source>
</evidence>
<dbReference type="PANTHER" id="PTHR43667:SF2">
    <property type="entry name" value="FATTY ACID C-METHYL TRANSFERASE"/>
    <property type="match status" value="1"/>
</dbReference>
<evidence type="ECO:0000313" key="7">
    <source>
        <dbReference type="Proteomes" id="UP001310692"/>
    </source>
</evidence>
<protein>
    <submittedName>
        <fullName evidence="6">Cyclopropane-fatty-acyl-phospholipid synthase family protein</fullName>
        <ecNumber evidence="6">2.1.1.-</ecNumber>
    </submittedName>
</protein>
<keyword evidence="2 6" id="KW-0489">Methyltransferase</keyword>
<dbReference type="EC" id="2.1.1.-" evidence="6"/>
<dbReference type="InterPro" id="IPR050723">
    <property type="entry name" value="CFA/CMAS"/>
</dbReference>
<comment type="similarity">
    <text evidence="1">Belongs to the CFA/CMAS family.</text>
</comment>
<dbReference type="GO" id="GO:0032259">
    <property type="term" value="P:methylation"/>
    <property type="evidence" value="ECO:0007669"/>
    <property type="project" value="UniProtKB-KW"/>
</dbReference>
<dbReference type="Proteomes" id="UP001310692">
    <property type="component" value="Unassembled WGS sequence"/>
</dbReference>
<keyword evidence="4" id="KW-0949">S-adenosyl-L-methionine</keyword>
<evidence type="ECO:0000256" key="3">
    <source>
        <dbReference type="ARBA" id="ARBA00022679"/>
    </source>
</evidence>
<keyword evidence="7" id="KW-1185">Reference proteome</keyword>
<dbReference type="RefSeq" id="WP_330196189.1">
    <property type="nucleotide sequence ID" value="NZ_JAZDRO010000003.1"/>
</dbReference>
<dbReference type="PANTHER" id="PTHR43667">
    <property type="entry name" value="CYCLOPROPANE-FATTY-ACYL-PHOSPHOLIPID SYNTHASE"/>
    <property type="match status" value="1"/>
</dbReference>
<proteinExistence type="inferred from homology"/>
<dbReference type="EMBL" id="JAZDRO010000003">
    <property type="protein sequence ID" value="MEE2566638.1"/>
    <property type="molecule type" value="Genomic_DNA"/>
</dbReference>
<evidence type="ECO:0000313" key="6">
    <source>
        <dbReference type="EMBL" id="MEE2566638.1"/>
    </source>
</evidence>
<comment type="caution">
    <text evidence="6">The sequence shown here is derived from an EMBL/GenBank/DDBJ whole genome shotgun (WGS) entry which is preliminary data.</text>
</comment>
<dbReference type="GO" id="GO:0008168">
    <property type="term" value="F:methyltransferase activity"/>
    <property type="evidence" value="ECO:0007669"/>
    <property type="project" value="UniProtKB-KW"/>
</dbReference>
<keyword evidence="3 6" id="KW-0808">Transferase</keyword>
<accession>A0ABU7LYK6</accession>
<name>A0ABU7LYK6_9PROT</name>
<dbReference type="Gene3D" id="3.40.50.150">
    <property type="entry name" value="Vaccinia Virus protein VP39"/>
    <property type="match status" value="1"/>
</dbReference>
<reference evidence="6 7" key="1">
    <citation type="submission" date="2024-01" db="EMBL/GenBank/DDBJ databases">
        <title>Hyphobacterium bacterium isolated from marine sediment.</title>
        <authorList>
            <person name="Zhao S."/>
        </authorList>
    </citation>
    <scope>NUCLEOTIDE SEQUENCE [LARGE SCALE GENOMIC DNA]</scope>
    <source>
        <strain evidence="6 7">Y60-23</strain>
    </source>
</reference>
<dbReference type="InterPro" id="IPR029063">
    <property type="entry name" value="SAM-dependent_MTases_sf"/>
</dbReference>
<dbReference type="Pfam" id="PF02353">
    <property type="entry name" value="CMAS"/>
    <property type="match status" value="1"/>
</dbReference>
<dbReference type="InterPro" id="IPR003333">
    <property type="entry name" value="CMAS"/>
</dbReference>
<evidence type="ECO:0000256" key="5">
    <source>
        <dbReference type="ARBA" id="ARBA00023098"/>
    </source>
</evidence>
<dbReference type="CDD" id="cd02440">
    <property type="entry name" value="AdoMet_MTases"/>
    <property type="match status" value="1"/>
</dbReference>
<dbReference type="PIRSF" id="PIRSF003085">
    <property type="entry name" value="CMAS"/>
    <property type="match status" value="1"/>
</dbReference>
<keyword evidence="5" id="KW-0443">Lipid metabolism</keyword>
<organism evidence="6 7">
    <name type="scientific">Hyphobacterium marinum</name>
    <dbReference type="NCBI Taxonomy" id="3116574"/>
    <lineage>
        <taxon>Bacteria</taxon>
        <taxon>Pseudomonadati</taxon>
        <taxon>Pseudomonadota</taxon>
        <taxon>Alphaproteobacteria</taxon>
        <taxon>Maricaulales</taxon>
        <taxon>Maricaulaceae</taxon>
        <taxon>Hyphobacterium</taxon>
    </lineage>
</organism>
<evidence type="ECO:0000256" key="1">
    <source>
        <dbReference type="ARBA" id="ARBA00010815"/>
    </source>
</evidence>
<dbReference type="SUPFAM" id="SSF53335">
    <property type="entry name" value="S-adenosyl-L-methionine-dependent methyltransferases"/>
    <property type="match status" value="1"/>
</dbReference>